<accession>A0AAV2KBJ4</accession>
<dbReference type="Proteomes" id="UP001497482">
    <property type="component" value="Chromosome 16"/>
</dbReference>
<proteinExistence type="predicted"/>
<organism evidence="2 3">
    <name type="scientific">Knipowitschia caucasica</name>
    <name type="common">Caucasian dwarf goby</name>
    <name type="synonym">Pomatoschistus caucasicus</name>
    <dbReference type="NCBI Taxonomy" id="637954"/>
    <lineage>
        <taxon>Eukaryota</taxon>
        <taxon>Metazoa</taxon>
        <taxon>Chordata</taxon>
        <taxon>Craniata</taxon>
        <taxon>Vertebrata</taxon>
        <taxon>Euteleostomi</taxon>
        <taxon>Actinopterygii</taxon>
        <taxon>Neopterygii</taxon>
        <taxon>Teleostei</taxon>
        <taxon>Neoteleostei</taxon>
        <taxon>Acanthomorphata</taxon>
        <taxon>Gobiaria</taxon>
        <taxon>Gobiiformes</taxon>
        <taxon>Gobioidei</taxon>
        <taxon>Gobiidae</taxon>
        <taxon>Gobiinae</taxon>
        <taxon>Knipowitschia</taxon>
    </lineage>
</organism>
<dbReference type="EMBL" id="OZ035838">
    <property type="protein sequence ID" value="CAL1584967.1"/>
    <property type="molecule type" value="Genomic_DNA"/>
</dbReference>
<feature type="region of interest" description="Disordered" evidence="1">
    <location>
        <begin position="79"/>
        <end position="133"/>
    </location>
</feature>
<sequence length="133" mass="14087">MLPTELLLPPTGRGLTLRLSGLVVRPLSAENDGVAAGSSICRKSSDISNTHVIENMMTVLCSSLSGSASDEVMQQSACGTGQTLTSHQTSGSQQMYSSFNTKEYNSPGSSSSEAVPLASDFQTDKRLLSKNRR</sequence>
<gene>
    <name evidence="2" type="ORF">KC01_LOCUS15219</name>
</gene>
<evidence type="ECO:0000256" key="1">
    <source>
        <dbReference type="SAM" id="MobiDB-lite"/>
    </source>
</evidence>
<dbReference type="AlphaFoldDB" id="A0AAV2KBJ4"/>
<reference evidence="2 3" key="1">
    <citation type="submission" date="2024-04" db="EMBL/GenBank/DDBJ databases">
        <authorList>
            <person name="Waldvogel A.-M."/>
            <person name="Schoenle A."/>
        </authorList>
    </citation>
    <scope>NUCLEOTIDE SEQUENCE [LARGE SCALE GENOMIC DNA]</scope>
</reference>
<keyword evidence="3" id="KW-1185">Reference proteome</keyword>
<feature type="compositionally biased region" description="Polar residues" evidence="1">
    <location>
        <begin position="79"/>
        <end position="113"/>
    </location>
</feature>
<evidence type="ECO:0000313" key="2">
    <source>
        <dbReference type="EMBL" id="CAL1584967.1"/>
    </source>
</evidence>
<protein>
    <submittedName>
        <fullName evidence="2">Uncharacterized protein</fullName>
    </submittedName>
</protein>
<name>A0AAV2KBJ4_KNICA</name>
<evidence type="ECO:0000313" key="3">
    <source>
        <dbReference type="Proteomes" id="UP001497482"/>
    </source>
</evidence>